<reference evidence="3" key="1">
    <citation type="submission" date="2019-08" db="EMBL/GenBank/DDBJ databases">
        <authorList>
            <person name="Kucharzyk K."/>
            <person name="Murdoch R.W."/>
            <person name="Higgins S."/>
            <person name="Loffler F."/>
        </authorList>
    </citation>
    <scope>NUCLEOTIDE SEQUENCE</scope>
</reference>
<dbReference type="PANTHER" id="PTHR43542:SF1">
    <property type="entry name" value="METHYLTRANSFERASE"/>
    <property type="match status" value="1"/>
</dbReference>
<gene>
    <name evidence="3" type="primary">rsmD_29</name>
    <name evidence="3" type="ORF">SDC9_132159</name>
</gene>
<dbReference type="EMBL" id="VSSQ01033476">
    <property type="protein sequence ID" value="MPM85082.1"/>
    <property type="molecule type" value="Genomic_DNA"/>
</dbReference>
<comment type="caution">
    <text evidence="3">The sequence shown here is derived from an EMBL/GenBank/DDBJ whole genome shotgun (WGS) entry which is preliminary data.</text>
</comment>
<dbReference type="PIRSF" id="PIRSF004553">
    <property type="entry name" value="CHP00095"/>
    <property type="match status" value="1"/>
</dbReference>
<sequence length="185" mass="21250">MRIISGQFKGRRIEASNKVVARPTTDFAKEGLFNLLNNKIDFEGIRVLDLFSGTGSISIEFISRDCSEAIAIELSEKNGAYIRKACQELKIDNLTLIKTDVFRFLPTCKMKFNVIFADPPYELKNLTEIPDLIFKYDLLEKEGIFILEHSAKNKFDTHPCFSFHRNYGNVNFSFFMLPDKETVNS</sequence>
<dbReference type="SUPFAM" id="SSF53335">
    <property type="entry name" value="S-adenosyl-L-methionine-dependent methyltransferases"/>
    <property type="match status" value="1"/>
</dbReference>
<keyword evidence="1 3" id="KW-0489">Methyltransferase</keyword>
<evidence type="ECO:0000256" key="1">
    <source>
        <dbReference type="ARBA" id="ARBA00022603"/>
    </source>
</evidence>
<dbReference type="InterPro" id="IPR029063">
    <property type="entry name" value="SAM-dependent_MTases_sf"/>
</dbReference>
<dbReference type="Gene3D" id="3.40.50.150">
    <property type="entry name" value="Vaccinia Virus protein VP39"/>
    <property type="match status" value="1"/>
</dbReference>
<protein>
    <submittedName>
        <fullName evidence="3">Ribosomal RNA small subunit methyltransferase D</fullName>
        <ecNumber evidence="3">2.1.1.171</ecNumber>
    </submittedName>
</protein>
<dbReference type="InterPro" id="IPR002052">
    <property type="entry name" value="DNA_methylase_N6_adenine_CS"/>
</dbReference>
<proteinExistence type="predicted"/>
<name>A0A645D8Y7_9ZZZZ</name>
<dbReference type="PROSITE" id="PS00092">
    <property type="entry name" value="N6_MTASE"/>
    <property type="match status" value="1"/>
</dbReference>
<dbReference type="GO" id="GO:0052913">
    <property type="term" value="F:16S rRNA (guanine(966)-N(2))-methyltransferase activity"/>
    <property type="evidence" value="ECO:0007669"/>
    <property type="project" value="UniProtKB-EC"/>
</dbReference>
<evidence type="ECO:0000313" key="3">
    <source>
        <dbReference type="EMBL" id="MPM85082.1"/>
    </source>
</evidence>
<accession>A0A645D8Y7</accession>
<organism evidence="3">
    <name type="scientific">bioreactor metagenome</name>
    <dbReference type="NCBI Taxonomy" id="1076179"/>
    <lineage>
        <taxon>unclassified sequences</taxon>
        <taxon>metagenomes</taxon>
        <taxon>ecological metagenomes</taxon>
    </lineage>
</organism>
<dbReference type="GO" id="GO:0003676">
    <property type="term" value="F:nucleic acid binding"/>
    <property type="evidence" value="ECO:0007669"/>
    <property type="project" value="InterPro"/>
</dbReference>
<dbReference type="AlphaFoldDB" id="A0A645D8Y7"/>
<dbReference type="Pfam" id="PF03602">
    <property type="entry name" value="Cons_hypoth95"/>
    <property type="match status" value="1"/>
</dbReference>
<dbReference type="PANTHER" id="PTHR43542">
    <property type="entry name" value="METHYLTRANSFERASE"/>
    <property type="match status" value="1"/>
</dbReference>
<keyword evidence="2 3" id="KW-0808">Transferase</keyword>
<dbReference type="InterPro" id="IPR004398">
    <property type="entry name" value="RNA_MeTrfase_RsmD"/>
</dbReference>
<dbReference type="EC" id="2.1.1.171" evidence="3"/>
<evidence type="ECO:0000256" key="2">
    <source>
        <dbReference type="ARBA" id="ARBA00022679"/>
    </source>
</evidence>
<dbReference type="CDD" id="cd02440">
    <property type="entry name" value="AdoMet_MTases"/>
    <property type="match status" value="1"/>
</dbReference>